<reference evidence="1 2" key="1">
    <citation type="submission" date="2021-10" db="EMBL/GenBank/DDBJ databases">
        <authorList>
            <person name="Criscuolo A."/>
        </authorList>
    </citation>
    <scope>NUCLEOTIDE SEQUENCE [LARGE SCALE GENOMIC DNA]</scope>
    <source>
        <strain evidence="2">CIP 111883</strain>
    </source>
</reference>
<comment type="caution">
    <text evidence="1">The sequence shown here is derived from an EMBL/GenBank/DDBJ whole genome shotgun (WGS) entry which is preliminary data.</text>
</comment>
<dbReference type="EMBL" id="CAKJTJ010000004">
    <property type="protein sequence ID" value="CAG9620262.1"/>
    <property type="molecule type" value="Genomic_DNA"/>
</dbReference>
<proteinExistence type="predicted"/>
<name>A0ABM8YK22_9BACI</name>
<gene>
    <name evidence="1" type="ORF">BACCIP111883_01030</name>
</gene>
<protein>
    <submittedName>
        <fullName evidence="1">Uncharacterized protein</fullName>
    </submittedName>
</protein>
<keyword evidence="2" id="KW-1185">Reference proteome</keyword>
<accession>A0ABM8YK22</accession>
<dbReference type="Proteomes" id="UP000789833">
    <property type="component" value="Unassembled WGS sequence"/>
</dbReference>
<organism evidence="1 2">
    <name type="scientific">Sutcliffiella rhizosphaerae</name>
    <dbReference type="NCBI Taxonomy" id="2880967"/>
    <lineage>
        <taxon>Bacteria</taxon>
        <taxon>Bacillati</taxon>
        <taxon>Bacillota</taxon>
        <taxon>Bacilli</taxon>
        <taxon>Bacillales</taxon>
        <taxon>Bacillaceae</taxon>
        <taxon>Sutcliffiella</taxon>
    </lineage>
</organism>
<evidence type="ECO:0000313" key="1">
    <source>
        <dbReference type="EMBL" id="CAG9620262.1"/>
    </source>
</evidence>
<sequence>MEVNREIVSRKHKNYSSLMLPASLFPMKAEFAPHIKLVSV</sequence>
<evidence type="ECO:0000313" key="2">
    <source>
        <dbReference type="Proteomes" id="UP000789833"/>
    </source>
</evidence>